<dbReference type="PROSITE" id="PS00775">
    <property type="entry name" value="GLYCOSYL_HYDROL_F3"/>
    <property type="match status" value="1"/>
</dbReference>
<dbReference type="Pfam" id="PF00933">
    <property type="entry name" value="Glyco_hydro_3"/>
    <property type="match status" value="1"/>
</dbReference>
<dbReference type="Gene3D" id="3.20.20.300">
    <property type="entry name" value="Glycoside hydrolase, family 3, N-terminal domain"/>
    <property type="match status" value="1"/>
</dbReference>
<dbReference type="Gene3D" id="3.40.50.1700">
    <property type="entry name" value="Glycoside hydrolase family 3 C-terminal domain"/>
    <property type="match status" value="1"/>
</dbReference>
<protein>
    <submittedName>
        <fullName evidence="6">Glycoside hydrolase family 3 protein</fullName>
    </submittedName>
</protein>
<name>A0A6B0GJI4_9EURY</name>
<gene>
    <name evidence="6" type="ORF">GQS65_10970</name>
</gene>
<dbReference type="InterPro" id="IPR019800">
    <property type="entry name" value="Glyco_hydro_3_AS"/>
</dbReference>
<sequence>MSDRETTEDTGSGDAVDRLVDELSPRELAGQLVVSLPQFLSESEQRRIFAEYGVGAAIVRTPNNPAYMAAFTNRLQEYAAASSAGLPLLVTGDFADGSASSMPLQTGDLPPTARDGSQGGTAFPTAMALGATGDPANARTAAAVTARELRAMGVHWNFAPVADVNTTPENPVIGVRSFGERPERVGAFVTAAVEGYRGGGADDRVLATAKHFPGHGDTTVDSHSGLPVVDADRETLDEVHLPPFERAIEAGVDSIMTAHVVTEALDDERPATLSPAVLTGLLREELGYDGLIVTDSMDMAGVKDGWGREEAAVRAIAAGADVLIAVSKGENAFEEQVRTVEAIAEAIWSGDLPAERVEAALRRVLDAKRRVGLLDRQGKPAGRRRDPLAATATVGAPAHRETAARIAREGVTVVHDDGVLPFDPDAAATTLVAGVTDAVTRVAEAVRDRANGDVVTWRAASRDPGESEVAAAGTLADDVDRVVVVTHSGRGRPRRSDGQLRLVERLAVSSVPVATVAQELPYDLAIRETDAGVAAYGSDTPTGLTHLEAAVEAVFGATPGGRLPVTVGEYPVGHRTDR</sequence>
<dbReference type="InterPro" id="IPR001764">
    <property type="entry name" value="Glyco_hydro_3_N"/>
</dbReference>
<organism evidence="6 7">
    <name type="scientific">Halomarina oriensis</name>
    <dbReference type="NCBI Taxonomy" id="671145"/>
    <lineage>
        <taxon>Archaea</taxon>
        <taxon>Methanobacteriati</taxon>
        <taxon>Methanobacteriota</taxon>
        <taxon>Stenosarchaea group</taxon>
        <taxon>Halobacteria</taxon>
        <taxon>Halobacteriales</taxon>
        <taxon>Natronomonadaceae</taxon>
        <taxon>Halomarina</taxon>
    </lineage>
</organism>
<feature type="region of interest" description="Disordered" evidence="4">
    <location>
        <begin position="376"/>
        <end position="397"/>
    </location>
</feature>
<dbReference type="GO" id="GO:0005975">
    <property type="term" value="P:carbohydrate metabolic process"/>
    <property type="evidence" value="ECO:0007669"/>
    <property type="project" value="InterPro"/>
</dbReference>
<dbReference type="PANTHER" id="PTHR30480:SF16">
    <property type="entry name" value="GLYCOSIDE HYDROLASE FAMILY 3 DOMAIN PROTEIN"/>
    <property type="match status" value="1"/>
</dbReference>
<dbReference type="GO" id="GO:0004553">
    <property type="term" value="F:hydrolase activity, hydrolyzing O-glycosyl compounds"/>
    <property type="evidence" value="ECO:0007669"/>
    <property type="project" value="InterPro"/>
</dbReference>
<dbReference type="EMBL" id="WSZK01000016">
    <property type="protein sequence ID" value="MWG35002.1"/>
    <property type="molecule type" value="Genomic_DNA"/>
</dbReference>
<dbReference type="AlphaFoldDB" id="A0A6B0GJI4"/>
<reference evidence="6 7" key="1">
    <citation type="submission" date="2019-12" db="EMBL/GenBank/DDBJ databases">
        <title>Halocatena pleomorpha gen. nov. sp. nov., an extremely halophilic archaeon of family Halobacteriaceae isolated from saltpan soil.</title>
        <authorList>
            <person name="Pal Y."/>
            <person name="Verma A."/>
            <person name="Krishnamurthi S."/>
            <person name="Kumar P."/>
        </authorList>
    </citation>
    <scope>NUCLEOTIDE SEQUENCE [LARGE SCALE GENOMIC DNA]</scope>
    <source>
        <strain evidence="6 7">JCM 16495</strain>
    </source>
</reference>
<dbReference type="OrthoDB" id="30657at2157"/>
<dbReference type="InterPro" id="IPR050226">
    <property type="entry name" value="NagZ_Beta-hexosaminidase"/>
</dbReference>
<evidence type="ECO:0000256" key="1">
    <source>
        <dbReference type="ARBA" id="ARBA00005336"/>
    </source>
</evidence>
<keyword evidence="3" id="KW-0326">Glycosidase</keyword>
<comment type="similarity">
    <text evidence="1">Belongs to the glycosyl hydrolase 3 family.</text>
</comment>
<keyword evidence="2 6" id="KW-0378">Hydrolase</keyword>
<proteinExistence type="inferred from homology"/>
<evidence type="ECO:0000313" key="7">
    <source>
        <dbReference type="Proteomes" id="UP000451471"/>
    </source>
</evidence>
<evidence type="ECO:0000313" key="6">
    <source>
        <dbReference type="EMBL" id="MWG35002.1"/>
    </source>
</evidence>
<evidence type="ECO:0000256" key="4">
    <source>
        <dbReference type="SAM" id="MobiDB-lite"/>
    </source>
</evidence>
<dbReference type="GO" id="GO:0009254">
    <property type="term" value="P:peptidoglycan turnover"/>
    <property type="evidence" value="ECO:0007669"/>
    <property type="project" value="TreeGrafter"/>
</dbReference>
<evidence type="ECO:0000259" key="5">
    <source>
        <dbReference type="Pfam" id="PF00933"/>
    </source>
</evidence>
<dbReference type="PANTHER" id="PTHR30480">
    <property type="entry name" value="BETA-HEXOSAMINIDASE-RELATED"/>
    <property type="match status" value="1"/>
</dbReference>
<feature type="domain" description="Glycoside hydrolase family 3 N-terminal" evidence="5">
    <location>
        <begin position="37"/>
        <end position="366"/>
    </location>
</feature>
<keyword evidence="7" id="KW-1185">Reference proteome</keyword>
<dbReference type="InterPro" id="IPR017853">
    <property type="entry name" value="GH"/>
</dbReference>
<comment type="caution">
    <text evidence="6">The sequence shown here is derived from an EMBL/GenBank/DDBJ whole genome shotgun (WGS) entry which is preliminary data.</text>
</comment>
<evidence type="ECO:0000256" key="3">
    <source>
        <dbReference type="ARBA" id="ARBA00023295"/>
    </source>
</evidence>
<evidence type="ECO:0000256" key="2">
    <source>
        <dbReference type="ARBA" id="ARBA00022801"/>
    </source>
</evidence>
<dbReference type="Proteomes" id="UP000451471">
    <property type="component" value="Unassembled WGS sequence"/>
</dbReference>
<dbReference type="InterPro" id="IPR036881">
    <property type="entry name" value="Glyco_hydro_3_C_sf"/>
</dbReference>
<dbReference type="RefSeq" id="WP_158204697.1">
    <property type="nucleotide sequence ID" value="NZ_WSZK01000016.1"/>
</dbReference>
<dbReference type="InterPro" id="IPR036962">
    <property type="entry name" value="Glyco_hydro_3_N_sf"/>
</dbReference>
<accession>A0A6B0GJI4</accession>
<feature type="compositionally biased region" description="Basic and acidic residues" evidence="4">
    <location>
        <begin position="376"/>
        <end position="387"/>
    </location>
</feature>
<dbReference type="SUPFAM" id="SSF51445">
    <property type="entry name" value="(Trans)glycosidases"/>
    <property type="match status" value="1"/>
</dbReference>